<keyword evidence="2" id="KW-1185">Reference proteome</keyword>
<name>A0A4Z2JGG7_9TELE</name>
<protein>
    <submittedName>
        <fullName evidence="1">Uncharacterized protein</fullName>
    </submittedName>
</protein>
<accession>A0A4Z2JGG7</accession>
<gene>
    <name evidence="1" type="ORF">EYF80_000349</name>
</gene>
<comment type="caution">
    <text evidence="1">The sequence shown here is derived from an EMBL/GenBank/DDBJ whole genome shotgun (WGS) entry which is preliminary data.</text>
</comment>
<sequence length="140" mass="14597">MITPQNTLLLNIMEHCGAQEEMWEGGRLAYGSHYILRLLQTGPGCRPLVADTWPAGRLMAAGPAPLNNGSPTHVRLTVPAGIHQPGFVIIKAPLLALHSSPRVTCTGLPAPAPAAEGALTVLQMSCAVLQRLGSAGAAIH</sequence>
<evidence type="ECO:0000313" key="1">
    <source>
        <dbReference type="EMBL" id="TNN89061.1"/>
    </source>
</evidence>
<reference evidence="1 2" key="1">
    <citation type="submission" date="2019-03" db="EMBL/GenBank/DDBJ databases">
        <title>First draft genome of Liparis tanakae, snailfish: a comprehensive survey of snailfish specific genes.</title>
        <authorList>
            <person name="Kim W."/>
            <person name="Song I."/>
            <person name="Jeong J.-H."/>
            <person name="Kim D."/>
            <person name="Kim S."/>
            <person name="Ryu S."/>
            <person name="Song J.Y."/>
            <person name="Lee S.K."/>
        </authorList>
    </citation>
    <scope>NUCLEOTIDE SEQUENCE [LARGE SCALE GENOMIC DNA]</scope>
    <source>
        <tissue evidence="1">Muscle</tissue>
    </source>
</reference>
<organism evidence="1 2">
    <name type="scientific">Liparis tanakae</name>
    <name type="common">Tanaka's snailfish</name>
    <dbReference type="NCBI Taxonomy" id="230148"/>
    <lineage>
        <taxon>Eukaryota</taxon>
        <taxon>Metazoa</taxon>
        <taxon>Chordata</taxon>
        <taxon>Craniata</taxon>
        <taxon>Vertebrata</taxon>
        <taxon>Euteleostomi</taxon>
        <taxon>Actinopterygii</taxon>
        <taxon>Neopterygii</taxon>
        <taxon>Teleostei</taxon>
        <taxon>Neoteleostei</taxon>
        <taxon>Acanthomorphata</taxon>
        <taxon>Eupercaria</taxon>
        <taxon>Perciformes</taxon>
        <taxon>Cottioidei</taxon>
        <taxon>Cottales</taxon>
        <taxon>Liparidae</taxon>
        <taxon>Liparis</taxon>
    </lineage>
</organism>
<dbReference type="EMBL" id="SRLO01000002">
    <property type="protein sequence ID" value="TNN89061.1"/>
    <property type="molecule type" value="Genomic_DNA"/>
</dbReference>
<proteinExistence type="predicted"/>
<dbReference type="Proteomes" id="UP000314294">
    <property type="component" value="Unassembled WGS sequence"/>
</dbReference>
<evidence type="ECO:0000313" key="2">
    <source>
        <dbReference type="Proteomes" id="UP000314294"/>
    </source>
</evidence>
<dbReference type="AlphaFoldDB" id="A0A4Z2JGG7"/>